<dbReference type="EMBL" id="KE504587">
    <property type="protein sequence ID" value="EPS92448.1"/>
    <property type="molecule type" value="Genomic_DNA"/>
</dbReference>
<name>S8DM93_FOMSC</name>
<dbReference type="InParanoid" id="S8DM93"/>
<reference evidence="2 3" key="1">
    <citation type="journal article" date="2012" name="Science">
        <title>The Paleozoic origin of enzymatic lignin decomposition reconstructed from 31 fungal genomes.</title>
        <authorList>
            <person name="Floudas D."/>
            <person name="Binder M."/>
            <person name="Riley R."/>
            <person name="Barry K."/>
            <person name="Blanchette R.A."/>
            <person name="Henrissat B."/>
            <person name="Martinez A.T."/>
            <person name="Otillar R."/>
            <person name="Spatafora J.W."/>
            <person name="Yadav J.S."/>
            <person name="Aerts A."/>
            <person name="Benoit I."/>
            <person name="Boyd A."/>
            <person name="Carlson A."/>
            <person name="Copeland A."/>
            <person name="Coutinho P.M."/>
            <person name="de Vries R.P."/>
            <person name="Ferreira P."/>
            <person name="Findley K."/>
            <person name="Foster B."/>
            <person name="Gaskell J."/>
            <person name="Glotzer D."/>
            <person name="Gorecki P."/>
            <person name="Heitman J."/>
            <person name="Hesse C."/>
            <person name="Hori C."/>
            <person name="Igarashi K."/>
            <person name="Jurgens J.A."/>
            <person name="Kallen N."/>
            <person name="Kersten P."/>
            <person name="Kohler A."/>
            <person name="Kuees U."/>
            <person name="Kumar T.K.A."/>
            <person name="Kuo A."/>
            <person name="LaButti K."/>
            <person name="Larrondo L.F."/>
            <person name="Lindquist E."/>
            <person name="Ling A."/>
            <person name="Lombard V."/>
            <person name="Lucas S."/>
            <person name="Lundell T."/>
            <person name="Martin R."/>
            <person name="McLaughlin D.J."/>
            <person name="Morgenstern I."/>
            <person name="Morin E."/>
            <person name="Murat C."/>
            <person name="Nagy L.G."/>
            <person name="Nolan M."/>
            <person name="Ohm R.A."/>
            <person name="Patyshakuliyeva A."/>
            <person name="Rokas A."/>
            <person name="Ruiz-Duenas F.J."/>
            <person name="Sabat G."/>
            <person name="Salamov A."/>
            <person name="Samejima M."/>
            <person name="Schmutz J."/>
            <person name="Slot J.C."/>
            <person name="St John F."/>
            <person name="Stenlid J."/>
            <person name="Sun H."/>
            <person name="Sun S."/>
            <person name="Syed K."/>
            <person name="Tsang A."/>
            <person name="Wiebenga A."/>
            <person name="Young D."/>
            <person name="Pisabarro A."/>
            <person name="Eastwood D.C."/>
            <person name="Martin F."/>
            <person name="Cullen D."/>
            <person name="Grigoriev I.V."/>
            <person name="Hibbett D.S."/>
        </authorList>
    </citation>
    <scope>NUCLEOTIDE SEQUENCE</scope>
    <source>
        <strain evidence="3">FP-58527</strain>
    </source>
</reference>
<organism evidence="2 3">
    <name type="scientific">Fomitopsis schrenkii</name>
    <name type="common">Brown rot fungus</name>
    <dbReference type="NCBI Taxonomy" id="2126942"/>
    <lineage>
        <taxon>Eukaryota</taxon>
        <taxon>Fungi</taxon>
        <taxon>Dikarya</taxon>
        <taxon>Basidiomycota</taxon>
        <taxon>Agaricomycotina</taxon>
        <taxon>Agaricomycetes</taxon>
        <taxon>Polyporales</taxon>
        <taxon>Fomitopsis</taxon>
    </lineage>
</organism>
<feature type="region of interest" description="Disordered" evidence="1">
    <location>
        <begin position="16"/>
        <end position="53"/>
    </location>
</feature>
<keyword evidence="3" id="KW-1185">Reference proteome</keyword>
<dbReference type="HOGENOM" id="CLU_3074195_0_0_1"/>
<evidence type="ECO:0000313" key="3">
    <source>
        <dbReference type="Proteomes" id="UP000015241"/>
    </source>
</evidence>
<protein>
    <submittedName>
        <fullName evidence="2">Uncharacterized protein</fullName>
    </submittedName>
</protein>
<feature type="non-terminal residue" evidence="2">
    <location>
        <position position="1"/>
    </location>
</feature>
<sequence>ARRIRELEAQNAALKEQLKRANRRKRPRTSSKSSGKGKGKGKLRQIPEDDEDV</sequence>
<proteinExistence type="predicted"/>
<accession>S8DM93</accession>
<dbReference type="AlphaFoldDB" id="S8DM93"/>
<feature type="compositionally biased region" description="Basic residues" evidence="1">
    <location>
        <begin position="20"/>
        <end position="43"/>
    </location>
</feature>
<evidence type="ECO:0000256" key="1">
    <source>
        <dbReference type="SAM" id="MobiDB-lite"/>
    </source>
</evidence>
<gene>
    <name evidence="2" type="ORF">FOMPIDRAFT_1056867</name>
</gene>
<dbReference type="Proteomes" id="UP000015241">
    <property type="component" value="Unassembled WGS sequence"/>
</dbReference>
<evidence type="ECO:0000313" key="2">
    <source>
        <dbReference type="EMBL" id="EPS92448.1"/>
    </source>
</evidence>